<keyword evidence="2" id="KW-1185">Reference proteome</keyword>
<gene>
    <name evidence="1" type="ORF">CCACVL1_17768</name>
</gene>
<comment type="caution">
    <text evidence="1">The sequence shown here is derived from an EMBL/GenBank/DDBJ whole genome shotgun (WGS) entry which is preliminary data.</text>
</comment>
<evidence type="ECO:0000313" key="1">
    <source>
        <dbReference type="EMBL" id="OMO72481.1"/>
    </source>
</evidence>
<proteinExistence type="predicted"/>
<organism evidence="1 2">
    <name type="scientific">Corchorus capsularis</name>
    <name type="common">Jute</name>
    <dbReference type="NCBI Taxonomy" id="210143"/>
    <lineage>
        <taxon>Eukaryota</taxon>
        <taxon>Viridiplantae</taxon>
        <taxon>Streptophyta</taxon>
        <taxon>Embryophyta</taxon>
        <taxon>Tracheophyta</taxon>
        <taxon>Spermatophyta</taxon>
        <taxon>Magnoliopsida</taxon>
        <taxon>eudicotyledons</taxon>
        <taxon>Gunneridae</taxon>
        <taxon>Pentapetalae</taxon>
        <taxon>rosids</taxon>
        <taxon>malvids</taxon>
        <taxon>Malvales</taxon>
        <taxon>Malvaceae</taxon>
        <taxon>Grewioideae</taxon>
        <taxon>Apeibeae</taxon>
        <taxon>Corchorus</taxon>
    </lineage>
</organism>
<reference evidence="1 2" key="1">
    <citation type="submission" date="2013-09" db="EMBL/GenBank/DDBJ databases">
        <title>Corchorus capsularis genome sequencing.</title>
        <authorList>
            <person name="Alam M."/>
            <person name="Haque M.S."/>
            <person name="Islam M.S."/>
            <person name="Emdad E.M."/>
            <person name="Islam M.M."/>
            <person name="Ahmed B."/>
            <person name="Halim A."/>
            <person name="Hossen Q.M.M."/>
            <person name="Hossain M.Z."/>
            <person name="Ahmed R."/>
            <person name="Khan M.M."/>
            <person name="Islam R."/>
            <person name="Rashid M.M."/>
            <person name="Khan S.A."/>
            <person name="Rahman M.S."/>
            <person name="Alam M."/>
        </authorList>
    </citation>
    <scope>NUCLEOTIDE SEQUENCE [LARGE SCALE GENOMIC DNA]</scope>
    <source>
        <strain evidence="2">cv. CVL-1</strain>
        <tissue evidence="1">Whole seedling</tissue>
    </source>
</reference>
<sequence length="92" mass="10344">MASATMDFKACGESSKCRTSVWSNSRSIPVTFPAFSCSSSSTSGYRLKKNMETINRVLFLYHAILKNSRRFWKTGKLSIPMLKVGIRAMLQV</sequence>
<accession>A0A1R3HQR3</accession>
<protein>
    <submittedName>
        <fullName evidence="1">Guanine nucleotide exchange factor DBS</fullName>
    </submittedName>
</protein>
<name>A0A1R3HQR3_COCAP</name>
<dbReference type="Gramene" id="OMO72481">
    <property type="protein sequence ID" value="OMO72481"/>
    <property type="gene ID" value="CCACVL1_17768"/>
</dbReference>
<dbReference type="AlphaFoldDB" id="A0A1R3HQR3"/>
<evidence type="ECO:0000313" key="2">
    <source>
        <dbReference type="Proteomes" id="UP000188268"/>
    </source>
</evidence>
<dbReference type="Proteomes" id="UP000188268">
    <property type="component" value="Unassembled WGS sequence"/>
</dbReference>
<dbReference type="EMBL" id="AWWV01011420">
    <property type="protein sequence ID" value="OMO72481.1"/>
    <property type="molecule type" value="Genomic_DNA"/>
</dbReference>